<accession>A0A315XQ02</accession>
<dbReference type="OrthoDB" id="64860at2157"/>
<organism evidence="2 3">
    <name type="scientific">Methanobrevibacter thaueri</name>
    <dbReference type="NCBI Taxonomy" id="190975"/>
    <lineage>
        <taxon>Archaea</taxon>
        <taxon>Methanobacteriati</taxon>
        <taxon>Methanobacteriota</taxon>
        <taxon>Methanomada group</taxon>
        <taxon>Methanobacteria</taxon>
        <taxon>Methanobacteriales</taxon>
        <taxon>Methanobacteriaceae</taxon>
        <taxon>Methanobrevibacter</taxon>
    </lineage>
</organism>
<name>A0A315XQ02_9EURY</name>
<evidence type="ECO:0000313" key="3">
    <source>
        <dbReference type="Proteomes" id="UP000251717"/>
    </source>
</evidence>
<evidence type="ECO:0000313" key="2">
    <source>
        <dbReference type="EMBL" id="PWB87984.1"/>
    </source>
</evidence>
<evidence type="ECO:0000256" key="1">
    <source>
        <dbReference type="SAM" id="Phobius"/>
    </source>
</evidence>
<gene>
    <name evidence="2" type="ORF">MBBTH_05710</name>
</gene>
<dbReference type="RefSeq" id="WP_116591544.1">
    <property type="nucleotide sequence ID" value="NZ_MZGS01000016.1"/>
</dbReference>
<sequence>MVDSDAVTNGIFSFFIPGLGQAIEGYKVRGVILFIIAVAISATFIYFHLNQTMHYIVSIVYGLIAGYDAYRLY</sequence>
<proteinExistence type="predicted"/>
<feature type="transmembrane region" description="Helical" evidence="1">
    <location>
        <begin position="30"/>
        <end position="47"/>
    </location>
</feature>
<comment type="caution">
    <text evidence="2">The sequence shown here is derived from an EMBL/GenBank/DDBJ whole genome shotgun (WGS) entry which is preliminary data.</text>
</comment>
<dbReference type="AlphaFoldDB" id="A0A315XQ02"/>
<protein>
    <submittedName>
        <fullName evidence="2">Uncharacterized protein</fullName>
    </submittedName>
</protein>
<keyword evidence="1" id="KW-1133">Transmembrane helix</keyword>
<keyword evidence="3" id="KW-1185">Reference proteome</keyword>
<keyword evidence="1" id="KW-0472">Membrane</keyword>
<dbReference type="Proteomes" id="UP000251717">
    <property type="component" value="Unassembled WGS sequence"/>
</dbReference>
<dbReference type="EMBL" id="MZGS01000016">
    <property type="protein sequence ID" value="PWB87984.1"/>
    <property type="molecule type" value="Genomic_DNA"/>
</dbReference>
<keyword evidence="1" id="KW-0812">Transmembrane</keyword>
<reference evidence="2 3" key="1">
    <citation type="submission" date="2017-03" db="EMBL/GenBank/DDBJ databases">
        <title>Genome sequence of Methanobrevibacter thaueri.</title>
        <authorList>
            <person name="Poehlein A."/>
            <person name="Seedorf H."/>
            <person name="Daniel R."/>
        </authorList>
    </citation>
    <scope>NUCLEOTIDE SEQUENCE [LARGE SCALE GENOMIC DNA]</scope>
    <source>
        <strain evidence="2 3">DSM 11995</strain>
    </source>
</reference>